<feature type="compositionally biased region" description="Basic and acidic residues" evidence="10">
    <location>
        <begin position="1700"/>
        <end position="1725"/>
    </location>
</feature>
<evidence type="ECO:0000259" key="12">
    <source>
        <dbReference type="PROSITE" id="PS50917"/>
    </source>
</evidence>
<feature type="compositionally biased region" description="Polar residues" evidence="10">
    <location>
        <begin position="1803"/>
        <end position="1815"/>
    </location>
</feature>
<feature type="compositionally biased region" description="Basic residues" evidence="10">
    <location>
        <begin position="2162"/>
        <end position="2173"/>
    </location>
</feature>
<feature type="region of interest" description="Disordered" evidence="10">
    <location>
        <begin position="2885"/>
        <end position="2908"/>
    </location>
</feature>
<dbReference type="CDD" id="cd21543">
    <property type="entry name" value="SPOC_SHARP"/>
    <property type="match status" value="1"/>
</dbReference>
<feature type="compositionally biased region" description="Low complexity" evidence="10">
    <location>
        <begin position="3713"/>
        <end position="3728"/>
    </location>
</feature>
<feature type="compositionally biased region" description="Basic and acidic residues" evidence="10">
    <location>
        <begin position="1639"/>
        <end position="1662"/>
    </location>
</feature>
<dbReference type="InterPro" id="IPR034174">
    <property type="entry name" value="SHARP_RRM3"/>
</dbReference>
<evidence type="ECO:0000256" key="4">
    <source>
        <dbReference type="ARBA" id="ARBA00022884"/>
    </source>
</evidence>
<comment type="subcellular location">
    <subcellularLocation>
        <location evidence="1">Nucleus</location>
    </subcellularLocation>
</comment>
<feature type="compositionally biased region" description="Polar residues" evidence="10">
    <location>
        <begin position="2886"/>
        <end position="2907"/>
    </location>
</feature>
<dbReference type="Gene3D" id="3.30.70.330">
    <property type="match status" value="3"/>
</dbReference>
<feature type="region of interest" description="Disordered" evidence="10">
    <location>
        <begin position="2532"/>
        <end position="2606"/>
    </location>
</feature>
<feature type="region of interest" description="Disordered" evidence="10">
    <location>
        <begin position="3647"/>
        <end position="3677"/>
    </location>
</feature>
<feature type="compositionally biased region" description="Low complexity" evidence="10">
    <location>
        <begin position="2372"/>
        <end position="2388"/>
    </location>
</feature>
<feature type="region of interest" description="Disordered" evidence="10">
    <location>
        <begin position="2004"/>
        <end position="2042"/>
    </location>
</feature>
<dbReference type="SMART" id="SM00360">
    <property type="entry name" value="RRM"/>
    <property type="match status" value="3"/>
</dbReference>
<feature type="region of interest" description="Disordered" evidence="10">
    <location>
        <begin position="3201"/>
        <end position="3264"/>
    </location>
</feature>
<feature type="compositionally biased region" description="Low complexity" evidence="10">
    <location>
        <begin position="835"/>
        <end position="859"/>
    </location>
</feature>
<keyword evidence="4 9" id="KW-0694">RNA-binding</keyword>
<dbReference type="InterPro" id="IPR012677">
    <property type="entry name" value="Nucleotide-bd_a/b_plait_sf"/>
</dbReference>
<feature type="compositionally biased region" description="Basic and acidic residues" evidence="10">
    <location>
        <begin position="1875"/>
        <end position="1884"/>
    </location>
</feature>
<accession>A0A336LLB9</accession>
<feature type="compositionally biased region" description="Low complexity" evidence="10">
    <location>
        <begin position="1047"/>
        <end position="1064"/>
    </location>
</feature>
<feature type="compositionally biased region" description="Low complexity" evidence="10">
    <location>
        <begin position="3647"/>
        <end position="3658"/>
    </location>
</feature>
<feature type="compositionally biased region" description="Basic and acidic residues" evidence="10">
    <location>
        <begin position="3058"/>
        <end position="3086"/>
    </location>
</feature>
<feature type="region of interest" description="Disordered" evidence="10">
    <location>
        <begin position="3042"/>
        <end position="3086"/>
    </location>
</feature>
<dbReference type="VEuPathDB" id="VectorBase:CSON009984"/>
<feature type="compositionally biased region" description="Basic and acidic residues" evidence="10">
    <location>
        <begin position="2191"/>
        <end position="2208"/>
    </location>
</feature>
<keyword evidence="7" id="KW-0804">Transcription</keyword>
<dbReference type="FunFam" id="3.30.70.330:FF:000258">
    <property type="entry name" value="Split ends, isoform D"/>
    <property type="match status" value="1"/>
</dbReference>
<keyword evidence="8" id="KW-0539">Nucleus</keyword>
<dbReference type="OMA" id="SNVMANC"/>
<feature type="compositionally biased region" description="Basic and acidic residues" evidence="10">
    <location>
        <begin position="1035"/>
        <end position="1045"/>
    </location>
</feature>
<feature type="compositionally biased region" description="Basic residues" evidence="10">
    <location>
        <begin position="1923"/>
        <end position="1943"/>
    </location>
</feature>
<feature type="region of interest" description="Disordered" evidence="10">
    <location>
        <begin position="2987"/>
        <end position="3016"/>
    </location>
</feature>
<feature type="domain" description="RRM" evidence="11">
    <location>
        <begin position="499"/>
        <end position="571"/>
    </location>
</feature>
<feature type="compositionally biased region" description="Low complexity" evidence="10">
    <location>
        <begin position="1430"/>
        <end position="1440"/>
    </location>
</feature>
<feature type="compositionally biased region" description="Polar residues" evidence="10">
    <location>
        <begin position="3361"/>
        <end position="3373"/>
    </location>
</feature>
<organism evidence="14">
    <name type="scientific">Culicoides sonorensis</name>
    <name type="common">Biting midge</name>
    <dbReference type="NCBI Taxonomy" id="179676"/>
    <lineage>
        <taxon>Eukaryota</taxon>
        <taxon>Metazoa</taxon>
        <taxon>Ecdysozoa</taxon>
        <taxon>Arthropoda</taxon>
        <taxon>Hexapoda</taxon>
        <taxon>Insecta</taxon>
        <taxon>Pterygota</taxon>
        <taxon>Neoptera</taxon>
        <taxon>Endopterygota</taxon>
        <taxon>Diptera</taxon>
        <taxon>Nematocera</taxon>
        <taxon>Chironomoidea</taxon>
        <taxon>Ceratopogonidae</taxon>
        <taxon>Ceratopogoninae</taxon>
        <taxon>Culicoides</taxon>
        <taxon>Monoculicoides</taxon>
    </lineage>
</organism>
<feature type="compositionally biased region" description="Polar residues" evidence="10">
    <location>
        <begin position="896"/>
        <end position="907"/>
    </location>
</feature>
<evidence type="ECO:0000256" key="3">
    <source>
        <dbReference type="ARBA" id="ARBA00022553"/>
    </source>
</evidence>
<feature type="compositionally biased region" description="Polar residues" evidence="10">
    <location>
        <begin position="3123"/>
        <end position="3137"/>
    </location>
</feature>
<feature type="region of interest" description="Disordered" evidence="10">
    <location>
        <begin position="1141"/>
        <end position="1186"/>
    </location>
</feature>
<feature type="region of interest" description="Disordered" evidence="10">
    <location>
        <begin position="1912"/>
        <end position="1971"/>
    </location>
</feature>
<feature type="compositionally biased region" description="Basic residues" evidence="10">
    <location>
        <begin position="1726"/>
        <end position="1738"/>
    </location>
</feature>
<dbReference type="InterPro" id="IPR035979">
    <property type="entry name" value="RBD_domain_sf"/>
</dbReference>
<evidence type="ECO:0000256" key="2">
    <source>
        <dbReference type="ARBA" id="ARBA00005387"/>
    </source>
</evidence>
<feature type="compositionally biased region" description="Low complexity" evidence="10">
    <location>
        <begin position="202"/>
        <end position="223"/>
    </location>
</feature>
<feature type="compositionally biased region" description="Polar residues" evidence="10">
    <location>
        <begin position="2746"/>
        <end position="2767"/>
    </location>
</feature>
<feature type="compositionally biased region" description="Basic and acidic residues" evidence="10">
    <location>
        <begin position="4193"/>
        <end position="4222"/>
    </location>
</feature>
<feature type="compositionally biased region" description="Polar residues" evidence="10">
    <location>
        <begin position="2800"/>
        <end position="2816"/>
    </location>
</feature>
<feature type="compositionally biased region" description="Basic residues" evidence="10">
    <location>
        <begin position="2264"/>
        <end position="2279"/>
    </location>
</feature>
<comment type="similarity">
    <text evidence="2">Belongs to the RRM Spen family.</text>
</comment>
<feature type="compositionally biased region" description="Polar residues" evidence="10">
    <location>
        <begin position="4170"/>
        <end position="4179"/>
    </location>
</feature>
<feature type="compositionally biased region" description="Low complexity" evidence="10">
    <location>
        <begin position="613"/>
        <end position="674"/>
    </location>
</feature>
<feature type="region of interest" description="Disordered" evidence="10">
    <location>
        <begin position="832"/>
        <end position="1019"/>
    </location>
</feature>
<feature type="region of interest" description="Disordered" evidence="10">
    <location>
        <begin position="3104"/>
        <end position="3140"/>
    </location>
</feature>
<feature type="domain" description="RRM" evidence="11">
    <location>
        <begin position="319"/>
        <end position="397"/>
    </location>
</feature>
<feature type="compositionally biased region" description="Low complexity" evidence="10">
    <location>
        <begin position="3750"/>
        <end position="3775"/>
    </location>
</feature>
<feature type="compositionally biased region" description="Polar residues" evidence="10">
    <location>
        <begin position="1961"/>
        <end position="1970"/>
    </location>
</feature>
<feature type="compositionally biased region" description="Polar residues" evidence="10">
    <location>
        <begin position="2008"/>
        <end position="2017"/>
    </location>
</feature>
<feature type="region of interest" description="Disordered" evidence="10">
    <location>
        <begin position="1035"/>
        <end position="1067"/>
    </location>
</feature>
<feature type="compositionally biased region" description="Acidic residues" evidence="10">
    <location>
        <begin position="2581"/>
        <end position="2590"/>
    </location>
</feature>
<evidence type="ECO:0000256" key="8">
    <source>
        <dbReference type="ARBA" id="ARBA00023242"/>
    </source>
</evidence>
<feature type="compositionally biased region" description="Polar residues" evidence="10">
    <location>
        <begin position="2993"/>
        <end position="3016"/>
    </location>
</feature>
<feature type="compositionally biased region" description="Basic and acidic residues" evidence="10">
    <location>
        <begin position="1828"/>
        <end position="1840"/>
    </location>
</feature>
<feature type="domain" description="RRM" evidence="11">
    <location>
        <begin position="421"/>
        <end position="495"/>
    </location>
</feature>
<feature type="compositionally biased region" description="Low complexity" evidence="10">
    <location>
        <begin position="1161"/>
        <end position="1179"/>
    </location>
</feature>
<feature type="compositionally biased region" description="Polar residues" evidence="10">
    <location>
        <begin position="2938"/>
        <end position="2956"/>
    </location>
</feature>
<feature type="compositionally biased region" description="Basic and acidic residues" evidence="10">
    <location>
        <begin position="2333"/>
        <end position="2343"/>
    </location>
</feature>
<feature type="compositionally biased region" description="Low complexity" evidence="10">
    <location>
        <begin position="238"/>
        <end position="269"/>
    </location>
</feature>
<feature type="region of interest" description="Disordered" evidence="10">
    <location>
        <begin position="1204"/>
        <end position="1226"/>
    </location>
</feature>
<reference evidence="13" key="1">
    <citation type="submission" date="2018-04" db="EMBL/GenBank/DDBJ databases">
        <authorList>
            <person name="Go L.Y."/>
            <person name="Mitchell J.A."/>
        </authorList>
    </citation>
    <scope>NUCLEOTIDE SEQUENCE</scope>
    <source>
        <tissue evidence="13">Whole organism</tissue>
    </source>
</reference>
<dbReference type="Pfam" id="PF00076">
    <property type="entry name" value="RRM_1"/>
    <property type="match status" value="2"/>
</dbReference>
<feature type="compositionally biased region" description="Basic and acidic residues" evidence="10">
    <location>
        <begin position="1501"/>
        <end position="1558"/>
    </location>
</feature>
<dbReference type="InterPro" id="IPR034173">
    <property type="entry name" value="SHARP_RRM2"/>
</dbReference>
<feature type="compositionally biased region" description="Basic and acidic residues" evidence="10">
    <location>
        <begin position="1458"/>
        <end position="1493"/>
    </location>
</feature>
<feature type="region of interest" description="Disordered" evidence="10">
    <location>
        <begin position="103"/>
        <end position="281"/>
    </location>
</feature>
<dbReference type="FunFam" id="3.30.70.330:FF:000088">
    <property type="entry name" value="msx2-interacting protein-like isoform X1"/>
    <property type="match status" value="1"/>
</dbReference>
<feature type="region of interest" description="Disordered" evidence="10">
    <location>
        <begin position="2458"/>
        <end position="2494"/>
    </location>
</feature>
<feature type="compositionally biased region" description="Basic and acidic residues" evidence="10">
    <location>
        <begin position="2174"/>
        <end position="2183"/>
    </location>
</feature>
<feature type="compositionally biased region" description="Polar residues" evidence="10">
    <location>
        <begin position="168"/>
        <end position="185"/>
    </location>
</feature>
<feature type="compositionally biased region" description="Basic residues" evidence="10">
    <location>
        <begin position="187"/>
        <end position="201"/>
    </location>
</feature>
<feature type="region of interest" description="Disordered" evidence="10">
    <location>
        <begin position="1458"/>
        <end position="1898"/>
    </location>
</feature>
<dbReference type="InterPro" id="IPR010912">
    <property type="entry name" value="SPOC_met"/>
</dbReference>
<feature type="compositionally biased region" description="Low complexity" evidence="10">
    <location>
        <begin position="1339"/>
        <end position="1352"/>
    </location>
</feature>
<feature type="compositionally biased region" description="Polar residues" evidence="10">
    <location>
        <begin position="943"/>
        <end position="953"/>
    </location>
</feature>
<evidence type="ECO:0000259" key="11">
    <source>
        <dbReference type="PROSITE" id="PS50102"/>
    </source>
</evidence>
<feature type="compositionally biased region" description="Basic and acidic residues" evidence="10">
    <location>
        <begin position="2252"/>
        <end position="2263"/>
    </location>
</feature>
<feature type="region of interest" description="Disordered" evidence="10">
    <location>
        <begin position="3799"/>
        <end position="3820"/>
    </location>
</feature>
<feature type="compositionally biased region" description="Polar residues" evidence="10">
    <location>
        <begin position="4023"/>
        <end position="4032"/>
    </location>
</feature>
<dbReference type="GO" id="GO:0005634">
    <property type="term" value="C:nucleus"/>
    <property type="evidence" value="ECO:0007669"/>
    <property type="project" value="UniProtKB-SubCell"/>
</dbReference>
<name>A0A336LLB9_CULSO</name>
<feature type="compositionally biased region" description="Polar residues" evidence="10">
    <location>
        <begin position="1600"/>
        <end position="1609"/>
    </location>
</feature>
<evidence type="ECO:0000256" key="1">
    <source>
        <dbReference type="ARBA" id="ARBA00004123"/>
    </source>
</evidence>
<feature type="compositionally biased region" description="Basic and acidic residues" evidence="10">
    <location>
        <begin position="1776"/>
        <end position="1802"/>
    </location>
</feature>
<feature type="compositionally biased region" description="Low complexity" evidence="10">
    <location>
        <begin position="908"/>
        <end position="935"/>
    </location>
</feature>
<feature type="compositionally biased region" description="Basic and acidic residues" evidence="10">
    <location>
        <begin position="3341"/>
        <end position="3352"/>
    </location>
</feature>
<dbReference type="Pfam" id="PF07744">
    <property type="entry name" value="SPOC"/>
    <property type="match status" value="1"/>
</dbReference>
<feature type="region of interest" description="Disordered" evidence="10">
    <location>
        <begin position="3748"/>
        <end position="3775"/>
    </location>
</feature>
<feature type="compositionally biased region" description="Acidic residues" evidence="10">
    <location>
        <begin position="1946"/>
        <end position="1956"/>
    </location>
</feature>
<feature type="compositionally biased region" description="Polar residues" evidence="10">
    <location>
        <begin position="1141"/>
        <end position="1154"/>
    </location>
</feature>
<keyword evidence="3" id="KW-0597">Phosphoprotein</keyword>
<dbReference type="InterPro" id="IPR016194">
    <property type="entry name" value="SPOC-like_C_dom_sf"/>
</dbReference>
<dbReference type="EMBL" id="UFQS01000003">
    <property type="protein sequence ID" value="SSW96760.1"/>
    <property type="molecule type" value="Genomic_DNA"/>
</dbReference>
<feature type="region of interest" description="Disordered" evidence="10">
    <location>
        <begin position="605"/>
        <end position="674"/>
    </location>
</feature>
<evidence type="ECO:0000313" key="14">
    <source>
        <dbReference type="EMBL" id="SSX17147.1"/>
    </source>
</evidence>
<evidence type="ECO:0000256" key="9">
    <source>
        <dbReference type="PROSITE-ProRule" id="PRU00176"/>
    </source>
</evidence>
<feature type="region of interest" description="Disordered" evidence="10">
    <location>
        <begin position="3862"/>
        <end position="3887"/>
    </location>
</feature>
<feature type="compositionally biased region" description="Basic residues" evidence="10">
    <location>
        <begin position="2111"/>
        <end position="2123"/>
    </location>
</feature>
<evidence type="ECO:0000256" key="6">
    <source>
        <dbReference type="ARBA" id="ARBA00023054"/>
    </source>
</evidence>
<evidence type="ECO:0000256" key="5">
    <source>
        <dbReference type="ARBA" id="ARBA00023015"/>
    </source>
</evidence>
<feature type="compositionally biased region" description="Basic residues" evidence="10">
    <location>
        <begin position="2018"/>
        <end position="2030"/>
    </location>
</feature>
<keyword evidence="6" id="KW-0175">Coiled coil</keyword>
<gene>
    <name evidence="14" type="primary">CSON009984</name>
</gene>
<dbReference type="SUPFAM" id="SSF54928">
    <property type="entry name" value="RNA-binding domain, RBD"/>
    <property type="match status" value="2"/>
</dbReference>
<feature type="region of interest" description="Disordered" evidence="10">
    <location>
        <begin position="2938"/>
        <end position="2962"/>
    </location>
</feature>
<dbReference type="CDD" id="cd12349">
    <property type="entry name" value="RRM2_SHARP"/>
    <property type="match status" value="1"/>
</dbReference>
<feature type="compositionally biased region" description="Basic and acidic residues" evidence="10">
    <location>
        <begin position="2478"/>
        <end position="2494"/>
    </location>
</feature>
<protein>
    <submittedName>
        <fullName evidence="14">CSON009984 protein</fullName>
    </submittedName>
</protein>
<feature type="compositionally biased region" description="Low complexity" evidence="10">
    <location>
        <begin position="1372"/>
        <end position="1381"/>
    </location>
</feature>
<evidence type="ECO:0000256" key="7">
    <source>
        <dbReference type="ARBA" id="ARBA00023163"/>
    </source>
</evidence>
<feature type="region of interest" description="Disordered" evidence="10">
    <location>
        <begin position="2686"/>
        <end position="2705"/>
    </location>
</feature>
<proteinExistence type="inferred from homology"/>
<feature type="compositionally biased region" description="Basic and acidic residues" evidence="10">
    <location>
        <begin position="1745"/>
        <end position="1761"/>
    </location>
</feature>
<feature type="compositionally biased region" description="Polar residues" evidence="10">
    <location>
        <begin position="3381"/>
        <end position="3397"/>
    </location>
</feature>
<feature type="compositionally biased region" description="Low complexity" evidence="10">
    <location>
        <begin position="129"/>
        <end position="149"/>
    </location>
</feature>
<feature type="region of interest" description="Disordered" evidence="10">
    <location>
        <begin position="4102"/>
        <end position="4233"/>
    </location>
</feature>
<dbReference type="PANTHER" id="PTHR23189">
    <property type="entry name" value="RNA RECOGNITION MOTIF-CONTAINING"/>
    <property type="match status" value="1"/>
</dbReference>
<dbReference type="PROSITE" id="PS50102">
    <property type="entry name" value="RRM"/>
    <property type="match status" value="3"/>
</dbReference>
<feature type="compositionally biased region" description="Polar residues" evidence="10">
    <location>
        <begin position="75"/>
        <end position="90"/>
    </location>
</feature>
<dbReference type="Gene3D" id="2.40.290.10">
    <property type="match status" value="1"/>
</dbReference>
<reference evidence="14" key="2">
    <citation type="submission" date="2018-07" db="EMBL/GenBank/DDBJ databases">
        <authorList>
            <person name="Quirk P.G."/>
            <person name="Krulwich T.A."/>
        </authorList>
    </citation>
    <scope>NUCLEOTIDE SEQUENCE</scope>
</reference>
<keyword evidence="5" id="KW-0805">Transcription regulation</keyword>
<feature type="compositionally biased region" description="Polar residues" evidence="10">
    <location>
        <begin position="2221"/>
        <end position="2234"/>
    </location>
</feature>
<feature type="compositionally biased region" description="Polar residues" evidence="10">
    <location>
        <begin position="3875"/>
        <end position="3887"/>
    </location>
</feature>
<feature type="compositionally biased region" description="Polar residues" evidence="10">
    <location>
        <begin position="3238"/>
        <end position="3250"/>
    </location>
</feature>
<dbReference type="PROSITE" id="PS50917">
    <property type="entry name" value="SPOC"/>
    <property type="match status" value="1"/>
</dbReference>
<dbReference type="CDD" id="cd12350">
    <property type="entry name" value="RRM3_SHARP"/>
    <property type="match status" value="1"/>
</dbReference>
<dbReference type="SUPFAM" id="SSF100939">
    <property type="entry name" value="SPOC domain-like"/>
    <property type="match status" value="1"/>
</dbReference>
<dbReference type="InterPro" id="IPR012921">
    <property type="entry name" value="SPOC_C"/>
</dbReference>
<dbReference type="EMBL" id="UFQT01000003">
    <property type="protein sequence ID" value="SSX17147.1"/>
    <property type="molecule type" value="Genomic_DNA"/>
</dbReference>
<feature type="region of interest" description="Disordered" evidence="10">
    <location>
        <begin position="56"/>
        <end position="90"/>
    </location>
</feature>
<dbReference type="GO" id="GO:0003723">
    <property type="term" value="F:RNA binding"/>
    <property type="evidence" value="ECO:0007669"/>
    <property type="project" value="UniProtKB-UniRule"/>
</dbReference>
<feature type="compositionally biased region" description="Basic and acidic residues" evidence="10">
    <location>
        <begin position="1566"/>
        <end position="1592"/>
    </location>
</feature>
<feature type="compositionally biased region" description="Basic residues" evidence="10">
    <location>
        <begin position="2344"/>
        <end position="2364"/>
    </location>
</feature>
<feature type="compositionally biased region" description="Polar residues" evidence="10">
    <location>
        <begin position="107"/>
        <end position="118"/>
    </location>
</feature>
<feature type="region of interest" description="Disordered" evidence="10">
    <location>
        <begin position="2099"/>
        <end position="2435"/>
    </location>
</feature>
<dbReference type="InterPro" id="IPR000504">
    <property type="entry name" value="RRM_dom"/>
</dbReference>
<feature type="region of interest" description="Disordered" evidence="10">
    <location>
        <begin position="2800"/>
        <end position="2821"/>
    </location>
</feature>
<feature type="region of interest" description="Disordered" evidence="10">
    <location>
        <begin position="1417"/>
        <end position="1441"/>
    </location>
</feature>
<feature type="compositionally biased region" description="Basic and acidic residues" evidence="10">
    <location>
        <begin position="2566"/>
        <end position="2580"/>
    </location>
</feature>
<sequence>MNVTRSDDHSSPGFERNFYERKRDTRILSSSQLECNQIDSSNSLITATGTTTIQSTAPHQFHSSIPHTRRPIHNTYHTSCNLSSSPSGSINDVVVVRGRARDRHYTSNRNGSYSSCVDRSTPIGHPRLSSNNWYESSSSSSSRNLYGNSVGIKNDSTYETPHLERSNSVRSTSDLLDTSVNNLSNSKSRHHSTTSISHRHSSTSSSHQSHSSSHHNNNSHSSRVTQHHHISKKKKSRSGSGSPCSTSSRSRSHSRSSCTSTNSETSNESGASPVPGSGRNLQSAIGVAPICNSSSSSLAGSSAGSSSSHHHLVDDNRAFAIRVRNLPVRSSDTSIKDGLFHEYKKNGKVTWVKVSGENIDRYAIVCFKKAEDAEKALEDSKDKLFFGCRIDVELYQGYDLQDSDFRAFEAELDEYHPKATRTLFIGNLEKDITASELRKYFDCFGEIIDIDIKKQGLTAYAFCQYSNIVSVVKAMRKMDGEHLGNNRIKLGFGKSMHTNCVWIDGVADSITENNLITQFSRFGPVEGVTIDRERKLALITFEQNQNAQLAVKEMRGTTLRNRKIQIDFASRECQTAFYEKLSNSTSNSSNIIKKKSVSERANSFDTTINVPGSRSYNNSSRYENASSTISSSRGRASSFSRPNNPLSGAASPSSTTSGGVTRPRQIRYTSTTTDYYSSNNDVDVPMTHDKRFRSYDEYSQGSGASHEDLYDATSNCGSIRGGSISRDHVESPQSRLGSVISSVGDNSGNSNLYINNSSSCNNIRLANNNDEVSTTTINNLSAIRRRGSDKSPGDIKHLQKERVHLLEQLEECPSSGDEQISPKKRRYGSNYVIDHSTTNNNNSNHEYTNNIEHNNLPNNESHGNHHYHHSLSTSSLHHSMHPHRKGVEIRRLSEASLKQHTATSQLQSSCSTNNINSNNNVNRRPSTDSLSRSSSIIDHTFSGGVTSSFNSSLSKRRKTSANDDHHSSSGRGHRLHSMHSHEASGGESADGSRPGTPLCDEPSEPRRLPRERSHEPMVLPLPKFAEQFFIKLRKEQQTSTNHRDPFSSTSSSSHASSQQQGVSSNTSATKEIIPVPLALQSSTNISVSSNSSLNILNSNNHSTSSALTSPQALFSPNLHHRHGSVSSGSSSSNITAISNMTQYNTANPPNSVPTAPTEHVPTSPNNTRPPSLPSSNSSDSETEVRNPLLEESLEERLKSLDEKYEKWSGGSGSHRRSHGDSGNNGSAGYRHKLLELDVKEVQPSEIVKTLLAKKSIFDDDSKRLENIGDKYEPREFSNYARTISVVPLVTAASAIPIQTKPATPPISIPSSAIPPNLSQIHQQRLVGNNSPMRSPPYTSPQSNSSCGSSSTTPVIKQLQYPFPSHPPTAGVSITTNTTSMSASSCSSTITTVAQSTQPITSSGTSTSIVEKVKSTPVAKISTESQPIKPNNSTNTSTASNRVLTKSASLPTGVAAHINEHNAEENNKNENEHGKSYKDRRKISLQEETSDHKPSVSVIADPKQKQQQEAEIKRSEQVEREKRELEQRRLAEKKEQERQEKARKEKEESERRVKEEKARHQAMVEQQKQREEKVSNEERLTKESNQVERIQHKERSHNHKYNNSASTSPVRSSNNNNKRRLSSPDAPLTNHLENSINTENVKKSKSEQEHHKSSQDIKKESSKEISLSNKGTSLSSEKTPTKHHNKKNEDRSSNKDVVSSPEEKHHSQDKDTLFDYLRSEHNPNKNEKHHNMKNNRKHSSTTMPLVKDEVIHKELQRDKENTQTENSMDNKAFFDAIELRSSEEEERLRAIRRETKERKDSQDTNKSTTSGNSGDEPSSHSHSKHHDSCRKSSRSDNHPSSDDVTGSCSKKQRSKTSRRNTVPDTSHHHHHHSHSHTSDETDSDGRKKHSIFDIPDEGPYVSMYDKVKARSCKNMQKQEEEKKIKAKFSKLKRSRAKREGKKRSTSWDEDSDTDDDEPRYSRVNNKGLMSSSDDEIHMHRNSMLSDSDQEKLHFNRNRLHDICGEGESSDATHFTNQSKPRRKISSRKNSRATRMALDSSDEDSNIKTVIKTELKTEMISEDDDHIKPELKLEAGSTIKQEIKEEITVSTPVSAPAIIESKSPFDQIFGHDSKKKHKKNKKRQKSFPMDSTDEDILPLSERRDTEGEVLSTSNKNAEIEQHDRRTKHGSKKEKKREKTREEHERKKARKASKLLERQHIENKREEKMEDIFGAFSDEESRSPTENLVSPSTSATKANAFDQLREPVNQNRNSKSSDHDHNLESRKLKREKKRREKHKTGTHTKEDENSVDLDEAGRALEAQLMSDTEIKTEVAQKSNNDNADVFRFSDGDDSLDSTKKEVSEHRREKKKKKKKSKEEKHKHHHHKNHDDKLLSPEPSLPSLLDDLTSSSENQKKSTVPHRGNGMTSPLAIDHKTKSFENSPNKIDDTLNNKQQRKQADVFIPGFGGKIDEKIHESAIQSIAQELEKTDNVIPTDQSTSLDKDRPESPKALDGKCDEKSRVIISQEETEDAVAALLGESFGTNNVPDYDEIFEEPVEEPPSLQEEAVLPEQDDEEMKKAIQSLNADEMDIKADTPQSEHDLQIDTDTEEQEEQEKSAQFDNPPKTPDVDFAQIRKNAAEKLEQEKNVKPAISPLVASETKPVIPKEDIQKKKLPVIIPQVKFIPATSITTEASKKPQQLTVLQPPTIKIPENQDPIKSSNTLLSPRKVSIPNPLGVNKTQISPHQVNKDQSQCTNSQQLETGRKMLSPTKTHTTTSGPVIFHSSPSGQSRIPPVNMQGPLNRFPIAQVPVSKPIQPTNVMLSQPSQGTLSSNTPQKQVHITGPGQKPETIFIHQQQTPRGSIQVVHHQVNVGPGPSTQQFQIPHQVNKDQSQCTNSQQLETGRKMLSPTKTHTTTSGPVIFHSSPSGQSRIPPVNMQGPLNRFPIAQVPVSKPIQPTNVMLSQPSQGTLSSNTPQKQVHITGPGQKPETIFIHQQQTPRGSIQVVHHQVNVGPGPSTQQFQMYPQNQSHSHPQPKQENPSIFVQQAPNLQNVDKQDKPSSSALFDKLKASSDVNPQRLSPVKDDKKSDNDTMTEHEQPTHVHESKEDSDCWSANIDNVLQLLNEEDTASDNNSKVDVSEKHKQADQTSNEPPENKTQVGESDKNIVAEVIDKETIPGKVKGKVGRKRKNTASEGDLTKPAIVVEKVLEATTVSNIQTIANAEDNQGVVQTRNTRNTNNPKPVQGKRGANTRGNRGKTAGQAGSKQRNQNSESDVYEFHDDSSDDATGKSIEAAKSVQVQKLVVAPVNTAEQPSQTPSIVNSNQELEKLHQIPIHGPNSPNVMTEVREEFLSPQSAANTRKSRRLQERDGSRSTVDDIIEDVVRNSTTQSPKNSPLRQPPSPADPSTVNQIRRTTRQNNLVVPLEKQNLADVRKSPRAGTSTTKKNRKTSETSIESSSDEAKIKMEIKPEIKSETSVSFNEVSNDIIPMNQIVKEEKVVVMKTKEEIPIRTTPPTSMIEPLPPKQMQYKPIPIEKPPTPIQSTPSQSPKPQVSCSMIQPTVSTSPVIVNLPPGSVPPNNVQKHPPNTTIHLPMHPQSEIKVVPLPNPPTSQATAVIQHTPISVQQAISQKQPVTITQTTYPNNPKHNVMQPQMHQQQQQSSIKHIPIIEQQQQQKQGQPSQTVVKICGPPNSGPHVTQQQQQMPAGAIIKKHGSIQQQMHGPSGNLIINIPPGSVPPSQQQQQSPRMQHSQHIITNKQGMPHGNVQILQQNKQPSQSPGPMIQPGQQQQQQQQQQAQMMIHGKPVQIQAPAGYTTVFQGTKIIHQGPGGHSQGPQIHQGPTGKQYQVQQIQLTNLPPGQPLPQGTIVTQQQIKMNKSGELQIPSQQQLHVPNKPPTPQSHLNQQQMHISQKPQQQQHLIQTKGGSITIQQAQTPPGIHNKQMAASQQMQHQPQMQVKGNLIGLHQAPQILTGAVASPPLKHSHVQSQQPIVAGASSSRVQAPTMSPQGRALTLQAGLPVSAFEPNLHREKNVYSSVSAHSPPPAHQQASPITPNDGNFPPGQLRAVPREYYHHNFMYQQHVQRQQEALAANARLPPHLPRSPMLPGTAEPGMSEVNESMVASPPLELRRPASGPRITSVPLSLQSPGDRATDSPLVYIHGARVPHYPHDPNIPRFYDSQGRQIVEPPPAHRSNAPTSSQFVGSTPPPQATMPLCHIQRDVRGRDERDVRVRDEREVRGRDDRERGLPGNNAAGNSNTRVAVIRPSSQQQQDSQLLLVGHTNIPPHAGLVPAMPELSTRGMQIATPPHGSQVPHQAESLHSLLQRYPVMWQGLLALKNDQAAVQMHFVYGSRDVAEKSLPRNGDNTTPPLRIAQRMRLEPAQIDGVARKMQIENEHCMLLALPCGHDHMDVLLQSNNLTSGFITYLQQKQAAGIVNIAEPGSQQAAYVVHIFPSCEFANESLTRIAPDLLHRVQDIAHLLIVIATV</sequence>
<evidence type="ECO:0000256" key="10">
    <source>
        <dbReference type="SAM" id="MobiDB-lite"/>
    </source>
</evidence>
<feature type="region of interest" description="Disordered" evidence="10">
    <location>
        <begin position="1114"/>
        <end position="1133"/>
    </location>
</feature>
<evidence type="ECO:0000313" key="13">
    <source>
        <dbReference type="EMBL" id="SSW96760.1"/>
    </source>
</evidence>
<feature type="region of interest" description="Disordered" evidence="10">
    <location>
        <begin position="2745"/>
        <end position="2768"/>
    </location>
</feature>
<feature type="compositionally biased region" description="Basic and acidic residues" evidence="10">
    <location>
        <begin position="1003"/>
        <end position="1015"/>
    </location>
</feature>
<feature type="region of interest" description="Disordered" evidence="10">
    <location>
        <begin position="1327"/>
        <end position="1381"/>
    </location>
</feature>
<feature type="region of interest" description="Disordered" evidence="10">
    <location>
        <begin position="4011"/>
        <end position="4038"/>
    </location>
</feature>
<dbReference type="FunFam" id="2.40.290.10:FF:000002">
    <property type="entry name" value="Spen family transcriptional repressor"/>
    <property type="match status" value="1"/>
</dbReference>
<feature type="domain" description="SPOC" evidence="12">
    <location>
        <begin position="4295"/>
        <end position="4462"/>
    </location>
</feature>
<feature type="compositionally biased region" description="Basic residues" evidence="10">
    <location>
        <begin position="225"/>
        <end position="237"/>
    </location>
</feature>
<feature type="region of interest" description="Disordered" evidence="10">
    <location>
        <begin position="3328"/>
        <end position="3438"/>
    </location>
</feature>
<feature type="region of interest" description="Disordered" evidence="10">
    <location>
        <begin position="3691"/>
        <end position="3728"/>
    </location>
</feature>